<reference evidence="3 4" key="1">
    <citation type="submission" date="2023-05" db="EMBL/GenBank/DDBJ databases">
        <title>Gordonibacter KGMB12511T sp. nov., isolated from faeces of healthy Korean.</title>
        <authorList>
            <person name="Kim H.S."/>
            <person name="Kim J.-S."/>
            <person name="Suh M.K."/>
            <person name="Eom M.K."/>
            <person name="Do H.E."/>
            <person name="Lee J.-S."/>
        </authorList>
    </citation>
    <scope>NUCLEOTIDE SEQUENCE [LARGE SCALE GENOMIC DNA]</scope>
    <source>
        <strain evidence="3 4">KGMB12511</strain>
    </source>
</reference>
<keyword evidence="1" id="KW-0238">DNA-binding</keyword>
<comment type="caution">
    <text evidence="3">The sequence shown here is derived from an EMBL/GenBank/DDBJ whole genome shotgun (WGS) entry which is preliminary data.</text>
</comment>
<dbReference type="InterPro" id="IPR011256">
    <property type="entry name" value="Reg_factor_effector_dom_sf"/>
</dbReference>
<dbReference type="SMART" id="SM00422">
    <property type="entry name" value="HTH_MERR"/>
    <property type="match status" value="1"/>
</dbReference>
<dbReference type="EMBL" id="JASJEU010000020">
    <property type="protein sequence ID" value="MDJ1651187.1"/>
    <property type="molecule type" value="Genomic_DNA"/>
</dbReference>
<evidence type="ECO:0000256" key="1">
    <source>
        <dbReference type="ARBA" id="ARBA00023125"/>
    </source>
</evidence>
<protein>
    <submittedName>
        <fullName evidence="3">MerR family transcriptional regulator</fullName>
    </submittedName>
</protein>
<name>A0ABT7DP65_9ACTN</name>
<dbReference type="RefSeq" id="WP_283832534.1">
    <property type="nucleotide sequence ID" value="NZ_JASJEU010000020.1"/>
</dbReference>
<accession>A0ABT7DP65</accession>
<sequence>MDQSLLLSTGEFAQMCNVSRELLVHYDKIGLLKPKEVRGNGYRYYSLKQLYLFDVIRFFADAGMAAKEIKEYLDNRSTELFLDNIQESIDRMAHERDVLDARIGMMEKMRYLTQRAVDFPKERPRLAYWDEIWLLATPVPRERTQQSFARAMSEHSDFCRNEAGMASFPLGRVVEIPNANDPATFYYTKLVTWVSPPHDGSVPPARLERKPKGNYAVILHQGGTSTVARSYARLLDYVRRKGFRMLGPLYELDMNSYLMSDSADDYLLHISVLVDVEEAVQQVARRDT</sequence>
<dbReference type="InterPro" id="IPR009061">
    <property type="entry name" value="DNA-bd_dom_put_sf"/>
</dbReference>
<dbReference type="Gene3D" id="3.20.80.10">
    <property type="entry name" value="Regulatory factor, effector binding domain"/>
    <property type="match status" value="1"/>
</dbReference>
<dbReference type="PROSITE" id="PS50937">
    <property type="entry name" value="HTH_MERR_2"/>
    <property type="match status" value="1"/>
</dbReference>
<proteinExistence type="predicted"/>
<evidence type="ECO:0000313" key="3">
    <source>
        <dbReference type="EMBL" id="MDJ1651187.1"/>
    </source>
</evidence>
<evidence type="ECO:0000259" key="2">
    <source>
        <dbReference type="PROSITE" id="PS50937"/>
    </source>
</evidence>
<dbReference type="PANTHER" id="PTHR30204">
    <property type="entry name" value="REDOX-CYCLING DRUG-SENSING TRANSCRIPTIONAL ACTIVATOR SOXR"/>
    <property type="match status" value="1"/>
</dbReference>
<gene>
    <name evidence="3" type="ORF">QNJ86_10280</name>
</gene>
<dbReference type="InterPro" id="IPR000551">
    <property type="entry name" value="MerR-type_HTH_dom"/>
</dbReference>
<dbReference type="PANTHER" id="PTHR30204:SF85">
    <property type="entry name" value="MULTIDRUG-EFFLUX TRANSPORTER 2 REGULATOR"/>
    <property type="match status" value="1"/>
</dbReference>
<keyword evidence="4" id="KW-1185">Reference proteome</keyword>
<dbReference type="SUPFAM" id="SSF55136">
    <property type="entry name" value="Probable bacterial effector-binding domain"/>
    <property type="match status" value="1"/>
</dbReference>
<dbReference type="Gene3D" id="1.10.1660.10">
    <property type="match status" value="1"/>
</dbReference>
<dbReference type="InterPro" id="IPR047057">
    <property type="entry name" value="MerR_fam"/>
</dbReference>
<organism evidence="3 4">
    <name type="scientific">Gordonibacter faecis</name>
    <dbReference type="NCBI Taxonomy" id="3047475"/>
    <lineage>
        <taxon>Bacteria</taxon>
        <taxon>Bacillati</taxon>
        <taxon>Actinomycetota</taxon>
        <taxon>Coriobacteriia</taxon>
        <taxon>Eggerthellales</taxon>
        <taxon>Eggerthellaceae</taxon>
        <taxon>Gordonibacter</taxon>
    </lineage>
</organism>
<feature type="domain" description="HTH merR-type" evidence="2">
    <location>
        <begin position="6"/>
        <end position="75"/>
    </location>
</feature>
<evidence type="ECO:0000313" key="4">
    <source>
        <dbReference type="Proteomes" id="UP001232750"/>
    </source>
</evidence>
<dbReference type="Proteomes" id="UP001232750">
    <property type="component" value="Unassembled WGS sequence"/>
</dbReference>
<dbReference type="SUPFAM" id="SSF46955">
    <property type="entry name" value="Putative DNA-binding domain"/>
    <property type="match status" value="1"/>
</dbReference>
<dbReference type="Pfam" id="PF13411">
    <property type="entry name" value="MerR_1"/>
    <property type="match status" value="1"/>
</dbReference>